<keyword evidence="2" id="KW-1133">Transmembrane helix</keyword>
<accession>A0A3A5HFJ0</accession>
<dbReference type="Proteomes" id="UP000276542">
    <property type="component" value="Unassembled WGS sequence"/>
</dbReference>
<dbReference type="EMBL" id="QYRP01000002">
    <property type="protein sequence ID" value="RJS46814.1"/>
    <property type="molecule type" value="Genomic_DNA"/>
</dbReference>
<protein>
    <submittedName>
        <fullName evidence="3">Uncharacterized protein</fullName>
    </submittedName>
</protein>
<feature type="transmembrane region" description="Helical" evidence="2">
    <location>
        <begin position="139"/>
        <end position="158"/>
    </location>
</feature>
<keyword evidence="4" id="KW-1185">Reference proteome</keyword>
<feature type="compositionally biased region" description="Basic and acidic residues" evidence="1">
    <location>
        <begin position="1"/>
        <end position="21"/>
    </location>
</feature>
<feature type="transmembrane region" description="Helical" evidence="2">
    <location>
        <begin position="107"/>
        <end position="127"/>
    </location>
</feature>
<feature type="transmembrane region" description="Helical" evidence="2">
    <location>
        <begin position="66"/>
        <end position="87"/>
    </location>
</feature>
<sequence length="253" mass="27467">MTDKKVVRVDHESGDEPKNDATWKPTAEANGQATKLRLIAAALWLVAIGGELYGIFGVLRQTPVNMVLLIALIVVIGVLAIAGSLLWKKANRLDPARKSDTIRFFVQNQLGAIITVIAFLPLIVLILMNKDMSKNQKALAGGIGVVVMLVATTIGIDWNPPSVEQYTEESNKVQDATGRDLVYWTKEGKVFHLCEDVSAVNLESKDNTIYSGTVAEAHAAGKERLTLQVEQERKQCGFDTPADDVSPGAETTP</sequence>
<evidence type="ECO:0000256" key="1">
    <source>
        <dbReference type="SAM" id="MobiDB-lite"/>
    </source>
</evidence>
<keyword evidence="2" id="KW-0472">Membrane</keyword>
<name>A0A3A5HFJ0_9ACTN</name>
<evidence type="ECO:0000256" key="2">
    <source>
        <dbReference type="SAM" id="Phobius"/>
    </source>
</evidence>
<dbReference type="OrthoDB" id="7544025at2"/>
<keyword evidence="2" id="KW-0812">Transmembrane</keyword>
<dbReference type="AlphaFoldDB" id="A0A3A5HFJ0"/>
<evidence type="ECO:0000313" key="4">
    <source>
        <dbReference type="Proteomes" id="UP000276542"/>
    </source>
</evidence>
<dbReference type="RefSeq" id="WP_120060785.1">
    <property type="nucleotide sequence ID" value="NZ_QYRP01000002.1"/>
</dbReference>
<proteinExistence type="predicted"/>
<feature type="transmembrane region" description="Helical" evidence="2">
    <location>
        <begin position="38"/>
        <end position="59"/>
    </location>
</feature>
<comment type="caution">
    <text evidence="3">The sequence shown here is derived from an EMBL/GenBank/DDBJ whole genome shotgun (WGS) entry which is preliminary data.</text>
</comment>
<gene>
    <name evidence="3" type="ORF">D4739_11710</name>
</gene>
<organism evidence="3 4">
    <name type="scientific">Nocardioides cavernaquae</name>
    <dbReference type="NCBI Taxonomy" id="2321396"/>
    <lineage>
        <taxon>Bacteria</taxon>
        <taxon>Bacillati</taxon>
        <taxon>Actinomycetota</taxon>
        <taxon>Actinomycetes</taxon>
        <taxon>Propionibacteriales</taxon>
        <taxon>Nocardioidaceae</taxon>
        <taxon>Nocardioides</taxon>
    </lineage>
</organism>
<feature type="region of interest" description="Disordered" evidence="1">
    <location>
        <begin position="1"/>
        <end position="24"/>
    </location>
</feature>
<evidence type="ECO:0000313" key="3">
    <source>
        <dbReference type="EMBL" id="RJS46814.1"/>
    </source>
</evidence>
<reference evidence="4" key="1">
    <citation type="submission" date="2018-09" db="EMBL/GenBank/DDBJ databases">
        <authorList>
            <person name="Zhu H."/>
        </authorList>
    </citation>
    <scope>NUCLEOTIDE SEQUENCE [LARGE SCALE GENOMIC DNA]</scope>
    <source>
        <strain evidence="4">K1W22B-1</strain>
    </source>
</reference>